<gene>
    <name evidence="9" type="ORF">EV684_108241</name>
</gene>
<dbReference type="GO" id="GO:0042168">
    <property type="term" value="P:heme metabolic process"/>
    <property type="evidence" value="ECO:0007669"/>
    <property type="project" value="InterPro"/>
</dbReference>
<evidence type="ECO:0000313" key="9">
    <source>
        <dbReference type="EMBL" id="TCP01899.1"/>
    </source>
</evidence>
<dbReference type="Pfam" id="PF07219">
    <property type="entry name" value="HemY_N"/>
    <property type="match status" value="1"/>
</dbReference>
<feature type="transmembrane region" description="Helical" evidence="7">
    <location>
        <begin position="41"/>
        <end position="66"/>
    </location>
</feature>
<comment type="subcellular location">
    <subcellularLocation>
        <location evidence="2">Cell membrane</location>
    </subcellularLocation>
    <subcellularLocation>
        <location evidence="1">Membrane</location>
        <topology evidence="1">Multi-pass membrane protein</topology>
    </subcellularLocation>
</comment>
<dbReference type="InterPro" id="IPR010817">
    <property type="entry name" value="HemY_N"/>
</dbReference>
<evidence type="ECO:0000259" key="8">
    <source>
        <dbReference type="Pfam" id="PF07219"/>
    </source>
</evidence>
<evidence type="ECO:0000256" key="1">
    <source>
        <dbReference type="ARBA" id="ARBA00004141"/>
    </source>
</evidence>
<evidence type="ECO:0000256" key="3">
    <source>
        <dbReference type="ARBA" id="ARBA00022475"/>
    </source>
</evidence>
<accession>A0A4R2M406</accession>
<evidence type="ECO:0000256" key="6">
    <source>
        <dbReference type="ARBA" id="ARBA00023136"/>
    </source>
</evidence>
<dbReference type="GO" id="GO:0005886">
    <property type="term" value="C:plasma membrane"/>
    <property type="evidence" value="ECO:0007669"/>
    <property type="project" value="UniProtKB-SubCell"/>
</dbReference>
<dbReference type="RefSeq" id="WP_132647949.1">
    <property type="nucleotide sequence ID" value="NZ_CP181386.1"/>
</dbReference>
<organism evidence="9 10">
    <name type="scientific">Rubrivivax gelatinosus</name>
    <name type="common">Rhodocyclus gelatinosus</name>
    <name type="synonym">Rhodopseudomonas gelatinosa</name>
    <dbReference type="NCBI Taxonomy" id="28068"/>
    <lineage>
        <taxon>Bacteria</taxon>
        <taxon>Pseudomonadati</taxon>
        <taxon>Pseudomonadota</taxon>
        <taxon>Betaproteobacteria</taxon>
        <taxon>Burkholderiales</taxon>
        <taxon>Sphaerotilaceae</taxon>
        <taxon>Rubrivivax</taxon>
    </lineage>
</organism>
<keyword evidence="6 7" id="KW-0472">Membrane</keyword>
<dbReference type="InterPro" id="IPR005254">
    <property type="entry name" value="Heme_biosyn_assoc_TPR_pro"/>
</dbReference>
<dbReference type="AlphaFoldDB" id="A0A4R2M406"/>
<evidence type="ECO:0000256" key="5">
    <source>
        <dbReference type="ARBA" id="ARBA00022989"/>
    </source>
</evidence>
<keyword evidence="4 7" id="KW-0812">Transmembrane</keyword>
<feature type="domain" description="HemY N-terminal" evidence="8">
    <location>
        <begin position="26"/>
        <end position="116"/>
    </location>
</feature>
<sequence length="417" mass="45791">MRIVIWLILLCVVAVVAATTLGSNDGIVTIYWRGWRSDLSLNLFVLIVVAGAFAITSAVQGINALVTLPRRAGEWRALRRERAAQAALREALAEYFSARYSRAHKAATRAIAIQQDANELSGDAEFMVLAQLLAAGSLHRLQDRTRRDDVLKQLPSAGRKGGVGGGRSADDGARLLAAEWALDDRDASRALELLAELPPGVARRTQALRLKLQACRLARRPLEALHTARLLAKHQGFSPAAALGLLRSLACEALDSAHDQQQLRQLWDEFDPADRRDPVVVARAARRAAAIGVCEQGRDWLRPFWERAGELSREDREELALALMECVPGIGSDWLARLEEAVAHHAHEPAVVAAVGVVYAERQLWGKARRLLELAAAAPALASAVRRRCWRLLARLAREEADEDRARDCEKFAAGLD</sequence>
<evidence type="ECO:0000256" key="7">
    <source>
        <dbReference type="SAM" id="Phobius"/>
    </source>
</evidence>
<comment type="caution">
    <text evidence="9">The sequence shown here is derived from an EMBL/GenBank/DDBJ whole genome shotgun (WGS) entry which is preliminary data.</text>
</comment>
<dbReference type="Proteomes" id="UP000295106">
    <property type="component" value="Unassembled WGS sequence"/>
</dbReference>
<keyword evidence="3" id="KW-1003">Cell membrane</keyword>
<evidence type="ECO:0000256" key="4">
    <source>
        <dbReference type="ARBA" id="ARBA00022692"/>
    </source>
</evidence>
<dbReference type="NCBIfam" id="TIGR00540">
    <property type="entry name" value="TPR_hemY_coli"/>
    <property type="match status" value="1"/>
</dbReference>
<keyword evidence="5 7" id="KW-1133">Transmembrane helix</keyword>
<dbReference type="EMBL" id="SLXD01000008">
    <property type="protein sequence ID" value="TCP01899.1"/>
    <property type="molecule type" value="Genomic_DNA"/>
</dbReference>
<protein>
    <submittedName>
        <fullName evidence="9">HemY protein</fullName>
    </submittedName>
</protein>
<reference evidence="9 10" key="1">
    <citation type="submission" date="2019-03" db="EMBL/GenBank/DDBJ databases">
        <title>Genomic Encyclopedia of Type Strains, Phase IV (KMG-IV): sequencing the most valuable type-strain genomes for metagenomic binning, comparative biology and taxonomic classification.</title>
        <authorList>
            <person name="Goeker M."/>
        </authorList>
    </citation>
    <scope>NUCLEOTIDE SEQUENCE [LARGE SCALE GENOMIC DNA]</scope>
    <source>
        <strain evidence="9 10">DSM 1709</strain>
    </source>
</reference>
<proteinExistence type="predicted"/>
<dbReference type="GeneID" id="99683988"/>
<evidence type="ECO:0000313" key="10">
    <source>
        <dbReference type="Proteomes" id="UP000295106"/>
    </source>
</evidence>
<name>A0A4R2M406_RUBGE</name>
<dbReference type="OrthoDB" id="9151794at2"/>
<evidence type="ECO:0000256" key="2">
    <source>
        <dbReference type="ARBA" id="ARBA00004236"/>
    </source>
</evidence>